<keyword evidence="5" id="KW-0396">Initiation factor</keyword>
<dbReference type="Pfam" id="PF01253">
    <property type="entry name" value="SUI1"/>
    <property type="match status" value="1"/>
</dbReference>
<feature type="domain" description="DM2" evidence="3">
    <location>
        <begin position="333"/>
        <end position="420"/>
    </location>
</feature>
<dbReference type="PANTHER" id="PTHR12217:SF4">
    <property type="entry name" value="EUKARYOTIC TRANSLATION INITIATION FACTOR 2D"/>
    <property type="match status" value="1"/>
</dbReference>
<dbReference type="RefSeq" id="XP_025421854.1">
    <property type="nucleotide sequence ID" value="XM_025566069.1"/>
</dbReference>
<dbReference type="CTD" id="1939"/>
<evidence type="ECO:0000256" key="1">
    <source>
        <dbReference type="ARBA" id="ARBA00022490"/>
    </source>
</evidence>
<dbReference type="InterPro" id="IPR039759">
    <property type="entry name" value="eIF2D_SUI1"/>
</dbReference>
<dbReference type="AlphaFoldDB" id="A0A8B8GF54"/>
<dbReference type="InterPro" id="IPR057429">
    <property type="entry name" value="WH_eIF2D"/>
</dbReference>
<dbReference type="InterPro" id="IPR036877">
    <property type="entry name" value="SUI1_dom_sf"/>
</dbReference>
<evidence type="ECO:0000259" key="3">
    <source>
        <dbReference type="PROSITE" id="PS51925"/>
    </source>
</evidence>
<dbReference type="Pfam" id="PF26291">
    <property type="entry name" value="SWIB_eIF2D"/>
    <property type="match status" value="1"/>
</dbReference>
<sequence>MFKNEFRVKSSTPLKGAEQKKLKSTVCKCFNLSNEALDEFLNHKQLTLLKAITISNDIVKIFCAQDVAIVFEFKGKYYPTLFMIWTFPQILPRLKSDNNLYSKLKTSTDLTVKDLNSITHEINNDHVLTSLPVDQCVSLCTNSCQKILGIGNLIMDGNSIKEQEPNRNKCLKVMHYYGDELYKSHILQIIPDVISSMEREFVNAPEINNGLQIQSEDNQTIVEKMDELFMTCSLKALKHSITKEMLPILASTFYKKYVMSFCPEGIELDIKKTSFKKLSTFLQLLDKEGIIKFNIGSNGIAEIVRIIHTNSRFQDANLEDNTEKENVDQFSPPVKEIYVVTPGLHPIFSEFLCRKGDELSVSSIRRYVTEYIKKHELQDSTNPSMVNTNDVLKKILSQRKDKSSISFKELIEEITKLMHRTEIAVLNTETKKNLKKKINNIEMTVNNRSGNKKVTLVNNLELYGIDVIKFSKECQHGVAASTTINDIPSAQNRQVQIQGSQILFVYKLLTDQYKIPVKFIRGHENYLKKPKK</sequence>
<dbReference type="CDD" id="cd11608">
    <property type="entry name" value="eIF2D_C"/>
    <property type="match status" value="1"/>
</dbReference>
<dbReference type="Pfam" id="PF25304">
    <property type="entry name" value="WHD_eIF2D"/>
    <property type="match status" value="1"/>
</dbReference>
<accession>A0A8B8GF54</accession>
<dbReference type="OrthoDB" id="199771at2759"/>
<dbReference type="GO" id="GO:0001731">
    <property type="term" value="P:formation of translation preinitiation complex"/>
    <property type="evidence" value="ECO:0007669"/>
    <property type="project" value="InterPro"/>
</dbReference>
<dbReference type="InterPro" id="IPR003121">
    <property type="entry name" value="SWIB_MDM2_domain"/>
</dbReference>
<dbReference type="Gene3D" id="1.10.245.10">
    <property type="entry name" value="SWIB/MDM2 domain"/>
    <property type="match status" value="1"/>
</dbReference>
<organism evidence="4 5">
    <name type="scientific">Sipha flava</name>
    <name type="common">yellow sugarcane aphid</name>
    <dbReference type="NCBI Taxonomy" id="143950"/>
    <lineage>
        <taxon>Eukaryota</taxon>
        <taxon>Metazoa</taxon>
        <taxon>Ecdysozoa</taxon>
        <taxon>Arthropoda</taxon>
        <taxon>Hexapoda</taxon>
        <taxon>Insecta</taxon>
        <taxon>Pterygota</taxon>
        <taxon>Neoptera</taxon>
        <taxon>Paraneoptera</taxon>
        <taxon>Hemiptera</taxon>
        <taxon>Sternorrhyncha</taxon>
        <taxon>Aphidomorpha</taxon>
        <taxon>Aphidoidea</taxon>
        <taxon>Aphididae</taxon>
        <taxon>Sipha</taxon>
    </lineage>
</organism>
<proteinExistence type="predicted"/>
<evidence type="ECO:0000259" key="2">
    <source>
        <dbReference type="PROSITE" id="PS50296"/>
    </source>
</evidence>
<dbReference type="Proteomes" id="UP000694846">
    <property type="component" value="Unplaced"/>
</dbReference>
<dbReference type="SUPFAM" id="SSF47592">
    <property type="entry name" value="SWIB/MDM2 domain"/>
    <property type="match status" value="1"/>
</dbReference>
<gene>
    <name evidence="5" type="primary">LOC112691703</name>
</gene>
<reference evidence="5" key="1">
    <citation type="submission" date="2025-08" db="UniProtKB">
        <authorList>
            <consortium name="RefSeq"/>
        </authorList>
    </citation>
    <scope>IDENTIFICATION</scope>
    <source>
        <tissue evidence="5">Whole body</tissue>
    </source>
</reference>
<dbReference type="InterPro" id="IPR058886">
    <property type="entry name" value="SWIB_eIF2D"/>
</dbReference>
<protein>
    <submittedName>
        <fullName evidence="5">Eukaryotic translation initiation factor 2D</fullName>
    </submittedName>
</protein>
<dbReference type="GeneID" id="112691703"/>
<dbReference type="Gene3D" id="3.10.400.20">
    <property type="match status" value="1"/>
</dbReference>
<dbReference type="GO" id="GO:0003743">
    <property type="term" value="F:translation initiation factor activity"/>
    <property type="evidence" value="ECO:0007669"/>
    <property type="project" value="UniProtKB-KW"/>
</dbReference>
<dbReference type="InterPro" id="IPR039757">
    <property type="entry name" value="EIF2D"/>
</dbReference>
<dbReference type="CDD" id="cd11610">
    <property type="entry name" value="eIF2D_N"/>
    <property type="match status" value="1"/>
</dbReference>
<dbReference type="SUPFAM" id="SSF55159">
    <property type="entry name" value="eIF1-like"/>
    <property type="match status" value="1"/>
</dbReference>
<dbReference type="Pfam" id="PF17832">
    <property type="entry name" value="Pre-PUA"/>
    <property type="match status" value="1"/>
</dbReference>
<dbReference type="InterPro" id="IPR048247">
    <property type="entry name" value="eIF2D_N"/>
</dbReference>
<dbReference type="PROSITE" id="PS50296">
    <property type="entry name" value="SUI1"/>
    <property type="match status" value="1"/>
</dbReference>
<keyword evidence="5" id="KW-0648">Protein biosynthesis</keyword>
<dbReference type="InterPro" id="IPR041366">
    <property type="entry name" value="Pre-PUA"/>
</dbReference>
<feature type="domain" description="SUI1" evidence="2">
    <location>
        <begin position="441"/>
        <end position="513"/>
    </location>
</feature>
<evidence type="ECO:0000313" key="5">
    <source>
        <dbReference type="RefSeq" id="XP_025421854.1"/>
    </source>
</evidence>
<keyword evidence="1" id="KW-0963">Cytoplasm</keyword>
<dbReference type="InterPro" id="IPR001950">
    <property type="entry name" value="SUI1"/>
</dbReference>
<evidence type="ECO:0000313" key="4">
    <source>
        <dbReference type="Proteomes" id="UP000694846"/>
    </source>
</evidence>
<dbReference type="PROSITE" id="PS51925">
    <property type="entry name" value="SWIB_MDM2"/>
    <property type="match status" value="1"/>
</dbReference>
<dbReference type="PANTHER" id="PTHR12217">
    <property type="entry name" value="EUKARYOTIC TRANSLATION INITIATION FACTOR 2D"/>
    <property type="match status" value="1"/>
</dbReference>
<keyword evidence="4" id="KW-1185">Reference proteome</keyword>
<dbReference type="Gene3D" id="3.30.780.10">
    <property type="entry name" value="SUI1-like domain"/>
    <property type="match status" value="1"/>
</dbReference>
<name>A0A8B8GF54_9HEMI</name>
<dbReference type="InterPro" id="IPR036885">
    <property type="entry name" value="SWIB_MDM2_dom_sf"/>
</dbReference>